<gene>
    <name evidence="2" type="ORF">OIH86_12665</name>
</gene>
<accession>A0ABT3DIZ4</accession>
<evidence type="ECO:0008006" key="4">
    <source>
        <dbReference type="Google" id="ProtNLM"/>
    </source>
</evidence>
<evidence type="ECO:0000313" key="2">
    <source>
        <dbReference type="EMBL" id="MCV9886491.1"/>
    </source>
</evidence>
<keyword evidence="3" id="KW-1185">Reference proteome</keyword>
<name>A0ABT3DIZ4_9BACI</name>
<sequence>MTGKKMKSKDMQNHKIPTEKDLLQEEFGHEMGDVNASQLYSALAGNKKEKKKK</sequence>
<dbReference type="EMBL" id="JAOYEY010000038">
    <property type="protein sequence ID" value="MCV9886491.1"/>
    <property type="molecule type" value="Genomic_DNA"/>
</dbReference>
<dbReference type="RefSeq" id="WP_264143070.1">
    <property type="nucleotide sequence ID" value="NZ_JAOYEY010000038.1"/>
</dbReference>
<evidence type="ECO:0000313" key="3">
    <source>
        <dbReference type="Proteomes" id="UP001526147"/>
    </source>
</evidence>
<feature type="compositionally biased region" description="Basic and acidic residues" evidence="1">
    <location>
        <begin position="8"/>
        <end position="32"/>
    </location>
</feature>
<proteinExistence type="predicted"/>
<evidence type="ECO:0000256" key="1">
    <source>
        <dbReference type="SAM" id="MobiDB-lite"/>
    </source>
</evidence>
<protein>
    <recommendedName>
        <fullName evidence="4">YfhD family protein</fullName>
    </recommendedName>
</protein>
<reference evidence="2 3" key="1">
    <citation type="submission" date="2022-10" db="EMBL/GenBank/DDBJ databases">
        <title>Draft genome assembly of moderately radiation resistant bacterium Metabacillus halosaccharovorans.</title>
        <authorList>
            <person name="Pal S."/>
            <person name="Gopinathan A."/>
        </authorList>
    </citation>
    <scope>NUCLEOTIDE SEQUENCE [LARGE SCALE GENOMIC DNA]</scope>
    <source>
        <strain evidence="2 3">VITHBRA001</strain>
    </source>
</reference>
<dbReference type="Proteomes" id="UP001526147">
    <property type="component" value="Unassembled WGS sequence"/>
</dbReference>
<feature type="region of interest" description="Disordered" evidence="1">
    <location>
        <begin position="1"/>
        <end position="34"/>
    </location>
</feature>
<comment type="caution">
    <text evidence="2">The sequence shown here is derived from an EMBL/GenBank/DDBJ whole genome shotgun (WGS) entry which is preliminary data.</text>
</comment>
<organism evidence="2 3">
    <name type="scientific">Metabacillus halosaccharovorans</name>
    <dbReference type="NCBI Taxonomy" id="930124"/>
    <lineage>
        <taxon>Bacteria</taxon>
        <taxon>Bacillati</taxon>
        <taxon>Bacillota</taxon>
        <taxon>Bacilli</taxon>
        <taxon>Bacillales</taxon>
        <taxon>Bacillaceae</taxon>
        <taxon>Metabacillus</taxon>
    </lineage>
</organism>